<comment type="caution">
    <text evidence="3">The sequence shown here is derived from an EMBL/GenBank/DDBJ whole genome shotgun (WGS) entry which is preliminary data.</text>
</comment>
<name>A0A370H8J8_9HYPH</name>
<evidence type="ECO:0000256" key="1">
    <source>
        <dbReference type="ARBA" id="ARBA00023002"/>
    </source>
</evidence>
<keyword evidence="4" id="KW-1185">Reference proteome</keyword>
<feature type="domain" description="FAD dependent oxidoreductase" evidence="2">
    <location>
        <begin position="29"/>
        <end position="380"/>
    </location>
</feature>
<sequence length="431" mass="47334">MDGYADTYYARTLSEAGAHPALSGAHEADVAVVGGGLAGLTAALELAKAGRSVVVLEAERIGWGASGRNGGFVGPGYATSHAHITRMVGRDNAQHLHRLSIEGAQIVENNISSLGFADQKLVHGKLSVLRYHDPDGLARRRDLMEKEFGYRLDLMSTEEVRTVLKSSKYYQALHDPAAFHFHPLNYSRSLAKALESLGARVFERSRVVATDFDSAEKVIRTSDGELRARDVVLACGGYTDNLVPRLRRSILPIATYVLLTESAPDQIAEAVRTPKAISDNRRAGDYYRLVDDGARLLWGGRITTRTSEPRRLAEMMRQTMVSTYPQLKGVRVETAWSGLMAYARHLMPLIGRMQPGIWYAYGFGGHGMNTTAIGGKVVAEAILGKTDRYRLFEPFGLAWNGGPFGTAAVQLTYWTYQAMDLARERRSARAA</sequence>
<dbReference type="Gene3D" id="3.30.9.10">
    <property type="entry name" value="D-Amino Acid Oxidase, subunit A, domain 2"/>
    <property type="match status" value="1"/>
</dbReference>
<evidence type="ECO:0000313" key="3">
    <source>
        <dbReference type="EMBL" id="RDI52570.1"/>
    </source>
</evidence>
<dbReference type="InterPro" id="IPR006076">
    <property type="entry name" value="FAD-dep_OxRdtase"/>
</dbReference>
<dbReference type="Proteomes" id="UP000254925">
    <property type="component" value="Unassembled WGS sequence"/>
</dbReference>
<dbReference type="OrthoDB" id="9814969at2"/>
<dbReference type="PANTHER" id="PTHR13847:SF281">
    <property type="entry name" value="FAD DEPENDENT OXIDOREDUCTASE DOMAIN-CONTAINING PROTEIN"/>
    <property type="match status" value="1"/>
</dbReference>
<protein>
    <recommendedName>
        <fullName evidence="2">FAD dependent oxidoreductase domain-containing protein</fullName>
    </recommendedName>
</protein>
<dbReference type="GO" id="GO:0016491">
    <property type="term" value="F:oxidoreductase activity"/>
    <property type="evidence" value="ECO:0007669"/>
    <property type="project" value="UniProtKB-KW"/>
</dbReference>
<gene>
    <name evidence="3" type="ORF">DES45_11431</name>
</gene>
<organism evidence="3 4">
    <name type="scientific">Microvirga subterranea</name>
    <dbReference type="NCBI Taxonomy" id="186651"/>
    <lineage>
        <taxon>Bacteria</taxon>
        <taxon>Pseudomonadati</taxon>
        <taxon>Pseudomonadota</taxon>
        <taxon>Alphaproteobacteria</taxon>
        <taxon>Hyphomicrobiales</taxon>
        <taxon>Methylobacteriaceae</taxon>
        <taxon>Microvirga</taxon>
    </lineage>
</organism>
<proteinExistence type="predicted"/>
<dbReference type="PANTHER" id="PTHR13847">
    <property type="entry name" value="SARCOSINE DEHYDROGENASE-RELATED"/>
    <property type="match status" value="1"/>
</dbReference>
<reference evidence="3 4" key="1">
    <citation type="submission" date="2018-07" db="EMBL/GenBank/DDBJ databases">
        <title>Genomic Encyclopedia of Type Strains, Phase IV (KMG-IV): sequencing the most valuable type-strain genomes for metagenomic binning, comparative biology and taxonomic classification.</title>
        <authorList>
            <person name="Goeker M."/>
        </authorList>
    </citation>
    <scope>NUCLEOTIDE SEQUENCE [LARGE SCALE GENOMIC DNA]</scope>
    <source>
        <strain evidence="3 4">DSM 14364</strain>
    </source>
</reference>
<dbReference type="InterPro" id="IPR036188">
    <property type="entry name" value="FAD/NAD-bd_sf"/>
</dbReference>
<dbReference type="GO" id="GO:0005737">
    <property type="term" value="C:cytoplasm"/>
    <property type="evidence" value="ECO:0007669"/>
    <property type="project" value="TreeGrafter"/>
</dbReference>
<dbReference type="AlphaFoldDB" id="A0A370H8J8"/>
<evidence type="ECO:0000313" key="4">
    <source>
        <dbReference type="Proteomes" id="UP000254925"/>
    </source>
</evidence>
<dbReference type="RefSeq" id="WP_114772775.1">
    <property type="nucleotide sequence ID" value="NZ_QQBB01000014.1"/>
</dbReference>
<accession>A0A370H8J8</accession>
<dbReference type="Pfam" id="PF01266">
    <property type="entry name" value="DAO"/>
    <property type="match status" value="1"/>
</dbReference>
<dbReference type="SUPFAM" id="SSF51905">
    <property type="entry name" value="FAD/NAD(P)-binding domain"/>
    <property type="match status" value="1"/>
</dbReference>
<evidence type="ECO:0000259" key="2">
    <source>
        <dbReference type="Pfam" id="PF01266"/>
    </source>
</evidence>
<keyword evidence="1" id="KW-0560">Oxidoreductase</keyword>
<dbReference type="Gene3D" id="3.50.50.60">
    <property type="entry name" value="FAD/NAD(P)-binding domain"/>
    <property type="match status" value="1"/>
</dbReference>
<dbReference type="EMBL" id="QQBB01000014">
    <property type="protein sequence ID" value="RDI52570.1"/>
    <property type="molecule type" value="Genomic_DNA"/>
</dbReference>